<reference evidence="2" key="1">
    <citation type="submission" date="2025-08" db="UniProtKB">
        <authorList>
            <consortium name="RefSeq"/>
        </authorList>
    </citation>
    <scope>IDENTIFICATION</scope>
</reference>
<dbReference type="GeneID" id="113146889"/>
<dbReference type="RefSeq" id="XP_026191370.1">
    <property type="nucleotide sequence ID" value="XM_026335585.1"/>
</dbReference>
<protein>
    <submittedName>
        <fullName evidence="2">Uncharacterized protein LOC113146889</fullName>
    </submittedName>
</protein>
<sequence>MAFPSALIPAHSHWPMDKWKIAASPDLFPDETPPEGCVGVTNLIMATGSPNSWLSCMLSPRDPAPLYNHERGFVTGVTPHYLVLPNQSARCAPGRSLKQKSTEGLFQTTKYTLDNILKKVSGVLRIQGKKRAHPIRFPFVVLRVVLQKAQKCATKPKGARMPRLVSRPLIGLSTGLASLPGFQQHLWLCSGVPAMIPVSVDTAGMLFAAETTNRLLSSQACKPALPPRPASPVRKECKPAVQLLLDDRRMK</sequence>
<keyword evidence="1" id="KW-1185">Reference proteome</keyword>
<dbReference type="OrthoDB" id="328191at2759"/>
<dbReference type="AlphaFoldDB" id="A0A6P6RW49"/>
<evidence type="ECO:0000313" key="2">
    <source>
        <dbReference type="RefSeq" id="XP_026191370.1"/>
    </source>
</evidence>
<organism evidence="1 2">
    <name type="scientific">Cyclospora cayetanensis</name>
    <dbReference type="NCBI Taxonomy" id="88456"/>
    <lineage>
        <taxon>Eukaryota</taxon>
        <taxon>Sar</taxon>
        <taxon>Alveolata</taxon>
        <taxon>Apicomplexa</taxon>
        <taxon>Conoidasida</taxon>
        <taxon>Coccidia</taxon>
        <taxon>Eucoccidiorida</taxon>
        <taxon>Eimeriorina</taxon>
        <taxon>Eimeriidae</taxon>
        <taxon>Cyclospora</taxon>
    </lineage>
</organism>
<gene>
    <name evidence="2" type="primary">LOC113146889</name>
</gene>
<name>A0A6P6RW49_9EIME</name>
<evidence type="ECO:0000313" key="1">
    <source>
        <dbReference type="Proteomes" id="UP000515125"/>
    </source>
</evidence>
<accession>A0A6P6RW49</accession>
<proteinExistence type="predicted"/>
<dbReference type="Proteomes" id="UP000515125">
    <property type="component" value="Unplaced"/>
</dbReference>